<dbReference type="InterPro" id="IPR050313">
    <property type="entry name" value="Carb_Metab_HTH_regulators"/>
</dbReference>
<evidence type="ECO:0000313" key="6">
    <source>
        <dbReference type="Proteomes" id="UP000199136"/>
    </source>
</evidence>
<dbReference type="GO" id="GO:0003677">
    <property type="term" value="F:DNA binding"/>
    <property type="evidence" value="ECO:0007669"/>
    <property type="project" value="UniProtKB-KW"/>
</dbReference>
<dbReference type="Proteomes" id="UP000199136">
    <property type="component" value="Unassembled WGS sequence"/>
</dbReference>
<organism evidence="5 6">
    <name type="scientific">Desemzia incerta</name>
    <dbReference type="NCBI Taxonomy" id="82801"/>
    <lineage>
        <taxon>Bacteria</taxon>
        <taxon>Bacillati</taxon>
        <taxon>Bacillota</taxon>
        <taxon>Bacilli</taxon>
        <taxon>Lactobacillales</taxon>
        <taxon>Carnobacteriaceae</taxon>
        <taxon>Desemzia</taxon>
    </lineage>
</organism>
<protein>
    <submittedName>
        <fullName evidence="5">Transcriptional regulator, DeoR family</fullName>
    </submittedName>
</protein>
<dbReference type="RefSeq" id="WP_092479323.1">
    <property type="nucleotide sequence ID" value="NZ_FOXW01000001.1"/>
</dbReference>
<evidence type="ECO:0000259" key="4">
    <source>
        <dbReference type="PROSITE" id="PS51000"/>
    </source>
</evidence>
<reference evidence="5 6" key="1">
    <citation type="submission" date="2016-10" db="EMBL/GenBank/DDBJ databases">
        <authorList>
            <person name="de Groot N.N."/>
        </authorList>
    </citation>
    <scope>NUCLEOTIDE SEQUENCE [LARGE SCALE GENOMIC DNA]</scope>
    <source>
        <strain evidence="5 6">DSM 20581</strain>
    </source>
</reference>
<dbReference type="STRING" id="82801.SAMN04488506_0242"/>
<dbReference type="InterPro" id="IPR037171">
    <property type="entry name" value="NagB/RpiA_transferase-like"/>
</dbReference>
<feature type="domain" description="HTH deoR-type" evidence="4">
    <location>
        <begin position="3"/>
        <end position="58"/>
    </location>
</feature>
<dbReference type="AlphaFoldDB" id="A0A1I5UXB6"/>
<dbReference type="InterPro" id="IPR036388">
    <property type="entry name" value="WH-like_DNA-bd_sf"/>
</dbReference>
<dbReference type="InterPro" id="IPR018356">
    <property type="entry name" value="Tscrpt_reg_HTH_DeoR_CS"/>
</dbReference>
<dbReference type="InterPro" id="IPR014036">
    <property type="entry name" value="DeoR-like_C"/>
</dbReference>
<sequence>MLTEERYQYILDQLTQHGLVKSQELIKEMNCSESTLRRDLDALEEKGMLVRVHGGAKRLYEIEREIPITEKTSKNTQEKKEIAEYASSLVQDGDTIFLDAGTTTLYMIPFLKQKKIRIVTNAVQHAHLLADQENEVVLIGGVLKNTTKAVVGAVGCAQLSQYNFNKAFLGINGVDLEYGFTTPDPEEAAIKQQAIKNSAKVFILTDNSKFNTVTFVKVEDIDGATILTNSLNKKEFSAYFEATTIMEVKHDLHSNT</sequence>
<dbReference type="Pfam" id="PF00455">
    <property type="entry name" value="DeoRC"/>
    <property type="match status" value="1"/>
</dbReference>
<dbReference type="PROSITE" id="PS00894">
    <property type="entry name" value="HTH_DEOR_1"/>
    <property type="match status" value="1"/>
</dbReference>
<evidence type="ECO:0000313" key="5">
    <source>
        <dbReference type="EMBL" id="SFP99895.1"/>
    </source>
</evidence>
<keyword evidence="6" id="KW-1185">Reference proteome</keyword>
<gene>
    <name evidence="5" type="ORF">SAMN04488506_0242</name>
</gene>
<name>A0A1I5UXB6_9LACT</name>
<keyword evidence="2" id="KW-0238">DNA-binding</keyword>
<evidence type="ECO:0000256" key="1">
    <source>
        <dbReference type="ARBA" id="ARBA00023015"/>
    </source>
</evidence>
<dbReference type="SMART" id="SM01134">
    <property type="entry name" value="DeoRC"/>
    <property type="match status" value="1"/>
</dbReference>
<dbReference type="SMART" id="SM00420">
    <property type="entry name" value="HTH_DEOR"/>
    <property type="match status" value="1"/>
</dbReference>
<dbReference type="Gene3D" id="3.40.50.1360">
    <property type="match status" value="1"/>
</dbReference>
<dbReference type="OrthoDB" id="9797223at2"/>
<dbReference type="PRINTS" id="PR00037">
    <property type="entry name" value="HTHLACR"/>
</dbReference>
<dbReference type="SUPFAM" id="SSF100950">
    <property type="entry name" value="NagB/RpiA/CoA transferase-like"/>
    <property type="match status" value="1"/>
</dbReference>
<dbReference type="PROSITE" id="PS51000">
    <property type="entry name" value="HTH_DEOR_2"/>
    <property type="match status" value="1"/>
</dbReference>
<dbReference type="GO" id="GO:0003700">
    <property type="term" value="F:DNA-binding transcription factor activity"/>
    <property type="evidence" value="ECO:0007669"/>
    <property type="project" value="InterPro"/>
</dbReference>
<dbReference type="InterPro" id="IPR036390">
    <property type="entry name" value="WH_DNA-bd_sf"/>
</dbReference>
<dbReference type="PANTHER" id="PTHR30363">
    <property type="entry name" value="HTH-TYPE TRANSCRIPTIONAL REGULATOR SRLR-RELATED"/>
    <property type="match status" value="1"/>
</dbReference>
<keyword evidence="1" id="KW-0805">Transcription regulation</keyword>
<keyword evidence="3" id="KW-0804">Transcription</keyword>
<dbReference type="InterPro" id="IPR001034">
    <property type="entry name" value="DeoR_HTH"/>
</dbReference>
<dbReference type="PANTHER" id="PTHR30363:SF56">
    <property type="entry name" value="TRANSCRIPTIONAL REGULATOR, DEOR FAMILY"/>
    <property type="match status" value="1"/>
</dbReference>
<proteinExistence type="predicted"/>
<evidence type="ECO:0000256" key="3">
    <source>
        <dbReference type="ARBA" id="ARBA00023163"/>
    </source>
</evidence>
<evidence type="ECO:0000256" key="2">
    <source>
        <dbReference type="ARBA" id="ARBA00023125"/>
    </source>
</evidence>
<dbReference type="Gene3D" id="1.10.10.10">
    <property type="entry name" value="Winged helix-like DNA-binding domain superfamily/Winged helix DNA-binding domain"/>
    <property type="match status" value="1"/>
</dbReference>
<dbReference type="Pfam" id="PF08220">
    <property type="entry name" value="HTH_DeoR"/>
    <property type="match status" value="1"/>
</dbReference>
<dbReference type="EMBL" id="FOXW01000001">
    <property type="protein sequence ID" value="SFP99895.1"/>
    <property type="molecule type" value="Genomic_DNA"/>
</dbReference>
<accession>A0A1I5UXB6</accession>
<dbReference type="SUPFAM" id="SSF46785">
    <property type="entry name" value="Winged helix' DNA-binding domain"/>
    <property type="match status" value="1"/>
</dbReference>